<accession>A0A419SB06</accession>
<evidence type="ECO:0000313" key="2">
    <source>
        <dbReference type="EMBL" id="RKD19488.1"/>
    </source>
</evidence>
<comment type="caution">
    <text evidence="2">The sequence shown here is derived from an EMBL/GenBank/DDBJ whole genome shotgun (WGS) entry which is preliminary data.</text>
</comment>
<protein>
    <recommendedName>
        <fullName evidence="4">POTRA domain-containing protein</fullName>
    </recommendedName>
</protein>
<evidence type="ECO:0008006" key="4">
    <source>
        <dbReference type="Google" id="ProtNLM"/>
    </source>
</evidence>
<dbReference type="Proteomes" id="UP000283433">
    <property type="component" value="Unassembled WGS sequence"/>
</dbReference>
<keyword evidence="1" id="KW-0732">Signal</keyword>
<keyword evidence="3" id="KW-1185">Reference proteome</keyword>
<evidence type="ECO:0000256" key="1">
    <source>
        <dbReference type="SAM" id="SignalP"/>
    </source>
</evidence>
<feature type="signal peptide" evidence="1">
    <location>
        <begin position="1"/>
        <end position="18"/>
    </location>
</feature>
<name>A0A419SB06_9SPHI</name>
<reference evidence="2 3" key="1">
    <citation type="submission" date="2016-07" db="EMBL/GenBank/DDBJ databases">
        <title>Genome of Pelobium manganitolerans.</title>
        <authorList>
            <person name="Wu S."/>
            <person name="Wang G."/>
        </authorList>
    </citation>
    <scope>NUCLEOTIDE SEQUENCE [LARGE SCALE GENOMIC DNA]</scope>
    <source>
        <strain evidence="2 3">YS-25</strain>
    </source>
</reference>
<proteinExistence type="predicted"/>
<organism evidence="2 3">
    <name type="scientific">Pelobium manganitolerans</name>
    <dbReference type="NCBI Taxonomy" id="1842495"/>
    <lineage>
        <taxon>Bacteria</taxon>
        <taxon>Pseudomonadati</taxon>
        <taxon>Bacteroidota</taxon>
        <taxon>Sphingobacteriia</taxon>
        <taxon>Sphingobacteriales</taxon>
        <taxon>Sphingobacteriaceae</taxon>
        <taxon>Pelobium</taxon>
    </lineage>
</organism>
<dbReference type="OrthoDB" id="1118280at2"/>
<gene>
    <name evidence="2" type="ORF">BCY91_12845</name>
</gene>
<dbReference type="RefSeq" id="WP_120180416.1">
    <property type="nucleotide sequence ID" value="NZ_MBTA01000002.1"/>
</dbReference>
<dbReference type="EMBL" id="MBTA01000002">
    <property type="protein sequence ID" value="RKD19488.1"/>
    <property type="molecule type" value="Genomic_DNA"/>
</dbReference>
<sequence length="104" mass="11693">MKKLFFILCLLCSQLSFSQELPHFFIVNKQLAWAKVYDTNLQKEEIAQLLRLNGLFKEVEINGNIITASLQFVSADYEGAGYNILSRGWYVANSTIGGEVGLTV</sequence>
<evidence type="ECO:0000313" key="3">
    <source>
        <dbReference type="Proteomes" id="UP000283433"/>
    </source>
</evidence>
<feature type="chain" id="PRO_5019182089" description="POTRA domain-containing protein" evidence="1">
    <location>
        <begin position="19"/>
        <end position="104"/>
    </location>
</feature>
<dbReference type="AlphaFoldDB" id="A0A419SB06"/>